<accession>A0A5S9N2F4</accession>
<dbReference type="Proteomes" id="UP000435877">
    <property type="component" value="Unassembled WGS sequence"/>
</dbReference>
<evidence type="ECO:0000313" key="3">
    <source>
        <dbReference type="Proteomes" id="UP000435877"/>
    </source>
</evidence>
<dbReference type="OrthoDB" id="4517547at2"/>
<keyword evidence="3" id="KW-1185">Reference proteome</keyword>
<dbReference type="EMBL" id="CACSIK010000001">
    <property type="protein sequence ID" value="CAA0084491.1"/>
    <property type="molecule type" value="Genomic_DNA"/>
</dbReference>
<dbReference type="AlphaFoldDB" id="A0A5S9N2F4"/>
<organism evidence="1 4">
    <name type="scientific">Zhongshania aliphaticivorans</name>
    <dbReference type="NCBI Taxonomy" id="1470434"/>
    <lineage>
        <taxon>Bacteria</taxon>
        <taxon>Pseudomonadati</taxon>
        <taxon>Pseudomonadota</taxon>
        <taxon>Gammaproteobacteria</taxon>
        <taxon>Cellvibrionales</taxon>
        <taxon>Spongiibacteraceae</taxon>
        <taxon>Zhongshania</taxon>
    </lineage>
</organism>
<dbReference type="RefSeq" id="WP_159267367.1">
    <property type="nucleotide sequence ID" value="NZ_CACSIK010000001.1"/>
</dbReference>
<dbReference type="EMBL" id="CACSIM010000001">
    <property type="protein sequence ID" value="CAA0082058.1"/>
    <property type="molecule type" value="Genomic_DNA"/>
</dbReference>
<dbReference type="Proteomes" id="UP000439591">
    <property type="component" value="Unassembled WGS sequence"/>
</dbReference>
<evidence type="ECO:0000313" key="1">
    <source>
        <dbReference type="EMBL" id="CAA0082058.1"/>
    </source>
</evidence>
<name>A0A5S9N2F4_9GAMM</name>
<protein>
    <submittedName>
        <fullName evidence="1">Uncharacterized protein</fullName>
    </submittedName>
</protein>
<gene>
    <name evidence="2" type="ORF">IHBHHGIJ_00696</name>
    <name evidence="1" type="ORF">KFEGEMFD_00454</name>
</gene>
<sequence>MSEKQPSEWQQSITGEWHGFPAVFAPDGTHVGVNKVKRASVFEDGRTTYWMKTDFDAVGQLANRFECGEFEFGVIDSDQDRIYTGPDFVGSGRPFGPLVDSKYFSPGWNTDLRTINHVIADRGIQVYSSQLFEADTLVAVFNGLYVQTLDHDTNPDTQKSVAEFLEKEKVIGKKPFVLPQKHSGTWTGAMDVYNAEQEKVGVNQVTIKYTPLTLLRARMDVTIEGVINRQFSYERSRYENHHQYHGPDVFGNGIAYGRYLYSTQHFYGEAAKFWSRDVLIDDAFNLCSMWQFYTSQKEQYTTFGVLDWTPSDMVLQAQYVER</sequence>
<reference evidence="3 4" key="1">
    <citation type="submission" date="2019-11" db="EMBL/GenBank/DDBJ databases">
        <authorList>
            <person name="Holert J."/>
        </authorList>
    </citation>
    <scope>NUCLEOTIDE SEQUENCE [LARGE SCALE GENOMIC DNA]</scope>
    <source>
        <strain evidence="1">BC3_2A</strain>
        <strain evidence="2">SB11_1A</strain>
    </source>
</reference>
<proteinExistence type="predicted"/>
<evidence type="ECO:0000313" key="2">
    <source>
        <dbReference type="EMBL" id="CAA0084491.1"/>
    </source>
</evidence>
<evidence type="ECO:0000313" key="4">
    <source>
        <dbReference type="Proteomes" id="UP000439591"/>
    </source>
</evidence>